<dbReference type="AlphaFoldDB" id="A0A2A9EKD8"/>
<gene>
    <name evidence="2" type="ORF">ATJ97_1772</name>
</gene>
<proteinExistence type="predicted"/>
<accession>A0A2A9EKD8</accession>
<evidence type="ECO:0000313" key="3">
    <source>
        <dbReference type="Proteomes" id="UP000222106"/>
    </source>
</evidence>
<feature type="domain" description="AbiEi antitoxin N-terminal" evidence="1">
    <location>
        <begin position="11"/>
        <end position="52"/>
    </location>
</feature>
<dbReference type="Proteomes" id="UP000222106">
    <property type="component" value="Unassembled WGS sequence"/>
</dbReference>
<dbReference type="InterPro" id="IPR025159">
    <property type="entry name" value="AbiEi_N"/>
</dbReference>
<evidence type="ECO:0000313" key="2">
    <source>
        <dbReference type="EMBL" id="PFG39273.1"/>
    </source>
</evidence>
<keyword evidence="3" id="KW-1185">Reference proteome</keyword>
<dbReference type="Pfam" id="PF13338">
    <property type="entry name" value="AbiEi_4"/>
    <property type="match status" value="1"/>
</dbReference>
<dbReference type="EMBL" id="PDJI01000004">
    <property type="protein sequence ID" value="PFG39273.1"/>
    <property type="molecule type" value="Genomic_DNA"/>
</dbReference>
<protein>
    <submittedName>
        <fullName evidence="2">Putative AbiEi antitoxin of type IV toxin-antitoxin system</fullName>
    </submittedName>
</protein>
<reference evidence="2 3" key="1">
    <citation type="submission" date="2017-10" db="EMBL/GenBank/DDBJ databases">
        <title>Sequencing the genomes of 1000 actinobacteria strains.</title>
        <authorList>
            <person name="Klenk H.-P."/>
        </authorList>
    </citation>
    <scope>NUCLEOTIDE SEQUENCE [LARGE SCALE GENOMIC DNA]</scope>
    <source>
        <strain evidence="2 3">DSM 21838</strain>
    </source>
</reference>
<sequence length="340" mass="36914">MTRSVPASLHHLAERQSGLVSARQAEAHGLTAPVRTRLCRSGTWSRVCRGVFDVDPTKPRDWSERGRRTALTGLLRHGPTAAAVGTTALALLGAEGLPSTDTSQVAIYGTQWRRTPAPVARATVAPATDVPSRDVEGSVSVVVRQFDSGMRTVLAGGFRVAAPEWALAQAVPELPHRNAVAVMDSMLRRRLIDGPGLERAHALARGRRGVARTHEWWAEADGRAESPLESFGRVDCIEHGVPPDDLQVEILDGDGILLGRGDMGWRLDGGIWLLGELDGRDYHEAPKALLHDRSRQDLLLLHGGARLLRFTAREAAVPGLIARTVRRALDRWASAPARHL</sequence>
<name>A0A2A9EKD8_9MICO</name>
<organism evidence="2 3">
    <name type="scientific">Georgenia soli</name>
    <dbReference type="NCBI Taxonomy" id="638953"/>
    <lineage>
        <taxon>Bacteria</taxon>
        <taxon>Bacillati</taxon>
        <taxon>Actinomycetota</taxon>
        <taxon>Actinomycetes</taxon>
        <taxon>Micrococcales</taxon>
        <taxon>Bogoriellaceae</taxon>
        <taxon>Georgenia</taxon>
    </lineage>
</organism>
<evidence type="ECO:0000259" key="1">
    <source>
        <dbReference type="Pfam" id="PF13338"/>
    </source>
</evidence>
<comment type="caution">
    <text evidence="2">The sequence shown here is derived from an EMBL/GenBank/DDBJ whole genome shotgun (WGS) entry which is preliminary data.</text>
</comment>